<evidence type="ECO:0000256" key="6">
    <source>
        <dbReference type="SAM" id="Phobius"/>
    </source>
</evidence>
<protein>
    <submittedName>
        <fullName evidence="7">Uncharacterized protein</fullName>
    </submittedName>
</protein>
<dbReference type="Proteomes" id="UP000663868">
    <property type="component" value="Unassembled WGS sequence"/>
</dbReference>
<dbReference type="InterPro" id="IPR051423">
    <property type="entry name" value="CD225/Dispanin"/>
</dbReference>
<dbReference type="GO" id="GO:0016020">
    <property type="term" value="C:membrane"/>
    <property type="evidence" value="ECO:0007669"/>
    <property type="project" value="UniProtKB-SubCell"/>
</dbReference>
<dbReference type="AlphaFoldDB" id="A0A815IIT7"/>
<name>A0A815IIT7_9BILA</name>
<keyword evidence="3 6" id="KW-0812">Transmembrane</keyword>
<feature type="transmembrane region" description="Helical" evidence="6">
    <location>
        <begin position="123"/>
        <end position="141"/>
    </location>
</feature>
<evidence type="ECO:0000256" key="2">
    <source>
        <dbReference type="ARBA" id="ARBA00006843"/>
    </source>
</evidence>
<feature type="transmembrane region" description="Helical" evidence="6">
    <location>
        <begin position="79"/>
        <end position="102"/>
    </location>
</feature>
<evidence type="ECO:0000256" key="5">
    <source>
        <dbReference type="ARBA" id="ARBA00023136"/>
    </source>
</evidence>
<accession>A0A815IIT7</accession>
<organism evidence="7 9">
    <name type="scientific">Adineta steineri</name>
    <dbReference type="NCBI Taxonomy" id="433720"/>
    <lineage>
        <taxon>Eukaryota</taxon>
        <taxon>Metazoa</taxon>
        <taxon>Spiralia</taxon>
        <taxon>Gnathifera</taxon>
        <taxon>Rotifera</taxon>
        <taxon>Eurotatoria</taxon>
        <taxon>Bdelloidea</taxon>
        <taxon>Adinetida</taxon>
        <taxon>Adinetidae</taxon>
        <taxon>Adineta</taxon>
    </lineage>
</organism>
<proteinExistence type="inferred from homology"/>
<evidence type="ECO:0000313" key="9">
    <source>
        <dbReference type="Proteomes" id="UP000663860"/>
    </source>
</evidence>
<evidence type="ECO:0000256" key="1">
    <source>
        <dbReference type="ARBA" id="ARBA00004370"/>
    </source>
</evidence>
<comment type="similarity">
    <text evidence="2">Belongs to the CD225/Dispanin family.</text>
</comment>
<keyword evidence="4 6" id="KW-1133">Transmembrane helix</keyword>
<comment type="subcellular location">
    <subcellularLocation>
        <location evidence="1">Membrane</location>
    </subcellularLocation>
</comment>
<reference evidence="7" key="1">
    <citation type="submission" date="2021-02" db="EMBL/GenBank/DDBJ databases">
        <authorList>
            <person name="Nowell W R."/>
        </authorList>
    </citation>
    <scope>NUCLEOTIDE SEQUENCE</scope>
</reference>
<sequence length="150" mass="16686">MSAINDVHMITPNDTVRTEQPKNHDMTYPPPSYAQTITQPIPTPYQNDEKTQVPYIENVMDGSSPVVVNPVTISDYLCWSVFNTLCCLWPVGLIAIIISIIIKRKRRNGDIQGAQTASTWAKIINLVATISGIIIIILMLLHQSRSINLG</sequence>
<evidence type="ECO:0000313" key="7">
    <source>
        <dbReference type="EMBL" id="CAF1366527.1"/>
    </source>
</evidence>
<dbReference type="PANTHER" id="PTHR14948:SF25">
    <property type="entry name" value="DUF4190 DOMAIN-CONTAINING PROTEIN"/>
    <property type="match status" value="1"/>
</dbReference>
<dbReference type="EMBL" id="CAJOBB010000401">
    <property type="protein sequence ID" value="CAF3671556.1"/>
    <property type="molecule type" value="Genomic_DNA"/>
</dbReference>
<dbReference type="InterPro" id="IPR007593">
    <property type="entry name" value="CD225/Dispanin_fam"/>
</dbReference>
<evidence type="ECO:0000256" key="3">
    <source>
        <dbReference type="ARBA" id="ARBA00022692"/>
    </source>
</evidence>
<comment type="caution">
    <text evidence="7">The sequence shown here is derived from an EMBL/GenBank/DDBJ whole genome shotgun (WGS) entry which is preliminary data.</text>
</comment>
<evidence type="ECO:0000256" key="4">
    <source>
        <dbReference type="ARBA" id="ARBA00022989"/>
    </source>
</evidence>
<dbReference type="Pfam" id="PF04505">
    <property type="entry name" value="CD225"/>
    <property type="match status" value="1"/>
</dbReference>
<evidence type="ECO:0000313" key="8">
    <source>
        <dbReference type="EMBL" id="CAF3671556.1"/>
    </source>
</evidence>
<keyword evidence="5 6" id="KW-0472">Membrane</keyword>
<dbReference type="EMBL" id="CAJNOE010000966">
    <property type="protein sequence ID" value="CAF1366527.1"/>
    <property type="molecule type" value="Genomic_DNA"/>
</dbReference>
<dbReference type="Proteomes" id="UP000663860">
    <property type="component" value="Unassembled WGS sequence"/>
</dbReference>
<dbReference type="PANTHER" id="PTHR14948">
    <property type="entry name" value="NG5"/>
    <property type="match status" value="1"/>
</dbReference>
<gene>
    <name evidence="7" type="ORF">IZO911_LOCUS37618</name>
    <name evidence="8" type="ORF">KXQ929_LOCUS9024</name>
</gene>